<keyword evidence="9 11" id="KW-0472">Membrane</keyword>
<dbReference type="PANTHER" id="PTHR11214">
    <property type="entry name" value="BETA-1,3-N-ACETYLGLUCOSAMINYLTRANSFERASE"/>
    <property type="match status" value="1"/>
</dbReference>
<evidence type="ECO:0000256" key="10">
    <source>
        <dbReference type="ARBA" id="ARBA00023180"/>
    </source>
</evidence>
<dbReference type="OMA" id="GHQFCNV"/>
<dbReference type="EMBL" id="KK852868">
    <property type="protein sequence ID" value="KDR14684.1"/>
    <property type="molecule type" value="Genomic_DNA"/>
</dbReference>
<dbReference type="GO" id="GO:0000139">
    <property type="term" value="C:Golgi membrane"/>
    <property type="evidence" value="ECO:0007669"/>
    <property type="project" value="UniProtKB-SubCell"/>
</dbReference>
<keyword evidence="3 11" id="KW-0328">Glycosyltransferase</keyword>
<accession>A0A067QWG9</accession>
<organism evidence="12 13">
    <name type="scientific">Zootermopsis nevadensis</name>
    <name type="common">Dampwood termite</name>
    <dbReference type="NCBI Taxonomy" id="136037"/>
    <lineage>
        <taxon>Eukaryota</taxon>
        <taxon>Metazoa</taxon>
        <taxon>Ecdysozoa</taxon>
        <taxon>Arthropoda</taxon>
        <taxon>Hexapoda</taxon>
        <taxon>Insecta</taxon>
        <taxon>Pterygota</taxon>
        <taxon>Neoptera</taxon>
        <taxon>Polyneoptera</taxon>
        <taxon>Dictyoptera</taxon>
        <taxon>Blattodea</taxon>
        <taxon>Blattoidea</taxon>
        <taxon>Termitoidae</taxon>
        <taxon>Termopsidae</taxon>
        <taxon>Zootermopsis</taxon>
    </lineage>
</organism>
<evidence type="ECO:0000256" key="9">
    <source>
        <dbReference type="ARBA" id="ARBA00023136"/>
    </source>
</evidence>
<evidence type="ECO:0000256" key="2">
    <source>
        <dbReference type="ARBA" id="ARBA00008661"/>
    </source>
</evidence>
<evidence type="ECO:0000256" key="8">
    <source>
        <dbReference type="ARBA" id="ARBA00023034"/>
    </source>
</evidence>
<evidence type="ECO:0000256" key="1">
    <source>
        <dbReference type="ARBA" id="ARBA00004323"/>
    </source>
</evidence>
<evidence type="ECO:0000256" key="3">
    <source>
        <dbReference type="ARBA" id="ARBA00022676"/>
    </source>
</evidence>
<comment type="subcellular location">
    <subcellularLocation>
        <location evidence="1 11">Golgi apparatus membrane</location>
        <topology evidence="1 11">Single-pass type II membrane protein</topology>
    </subcellularLocation>
</comment>
<evidence type="ECO:0000256" key="11">
    <source>
        <dbReference type="RuleBase" id="RU363063"/>
    </source>
</evidence>
<evidence type="ECO:0000256" key="6">
    <source>
        <dbReference type="ARBA" id="ARBA00022968"/>
    </source>
</evidence>
<sequence length="372" mass="42880">MQSTRNLNYFCCRVRNIRQSSVTKHGIGVCIIALCLCLSLQLRWTVSRAPDTGQPQVDEKFEWLQENRDVRQYVLPDVGTTLLGPEISCSDRLRLLILVTSAPGNREQRQAVRDTWGYVAPVPDTRLLFFLGHDGDGWPPQTMKLVLSEVEKYGDIVVEDFIDSYHNLTLKSVFMLKWAMNHCRSVPFVLKTDDDMLINIQALLHELKDDRYKPYEPLIIGRIQEGSIPYRDRSSKWYIPYWLYEATSFPTFASGTGYVMTQKAVSEVYYKALDTPLLPLEDVFLTGLVATKSLGIPLINIPRFHNDRPRFVEHPCLYHHLITVHELTPTQLKRLWTALSTLKPAKCNSLYARFLAYFFGTGHYEVISDVVW</sequence>
<dbReference type="PANTHER" id="PTHR11214:SF314">
    <property type="entry name" value="HEXOSYLTRANSFERASE"/>
    <property type="match status" value="1"/>
</dbReference>
<dbReference type="FunFam" id="3.90.550.50:FF:000001">
    <property type="entry name" value="Hexosyltransferase"/>
    <property type="match status" value="1"/>
</dbReference>
<dbReference type="STRING" id="136037.A0A067QWG9"/>
<name>A0A067QWG9_ZOONE</name>
<feature type="transmembrane region" description="Helical" evidence="11">
    <location>
        <begin position="25"/>
        <end position="44"/>
    </location>
</feature>
<dbReference type="Proteomes" id="UP000027135">
    <property type="component" value="Unassembled WGS sequence"/>
</dbReference>
<keyword evidence="5 11" id="KW-0812">Transmembrane</keyword>
<dbReference type="Gene3D" id="3.90.550.50">
    <property type="match status" value="1"/>
</dbReference>
<gene>
    <name evidence="12" type="ORF">L798_11456</name>
</gene>
<dbReference type="eggNOG" id="KOG2287">
    <property type="taxonomic scope" value="Eukaryota"/>
</dbReference>
<dbReference type="OrthoDB" id="5512589at2759"/>
<keyword evidence="13" id="KW-1185">Reference proteome</keyword>
<evidence type="ECO:0000313" key="12">
    <source>
        <dbReference type="EMBL" id="KDR14684.1"/>
    </source>
</evidence>
<keyword evidence="6 11" id="KW-0735">Signal-anchor</keyword>
<keyword evidence="4 12" id="KW-0808">Transferase</keyword>
<evidence type="ECO:0000256" key="5">
    <source>
        <dbReference type="ARBA" id="ARBA00022692"/>
    </source>
</evidence>
<dbReference type="EC" id="2.4.1.-" evidence="11"/>
<protein>
    <recommendedName>
        <fullName evidence="11">Hexosyltransferase</fullName>
        <ecNumber evidence="11">2.4.1.-</ecNumber>
    </recommendedName>
</protein>
<evidence type="ECO:0000256" key="4">
    <source>
        <dbReference type="ARBA" id="ARBA00022679"/>
    </source>
</evidence>
<reference evidence="12 13" key="1">
    <citation type="journal article" date="2014" name="Nat. Commun.">
        <title>Molecular traces of alternative social organization in a termite genome.</title>
        <authorList>
            <person name="Terrapon N."/>
            <person name="Li C."/>
            <person name="Robertson H.M."/>
            <person name="Ji L."/>
            <person name="Meng X."/>
            <person name="Booth W."/>
            <person name="Chen Z."/>
            <person name="Childers C.P."/>
            <person name="Glastad K.M."/>
            <person name="Gokhale K."/>
            <person name="Gowin J."/>
            <person name="Gronenberg W."/>
            <person name="Hermansen R.A."/>
            <person name="Hu H."/>
            <person name="Hunt B.G."/>
            <person name="Huylmans A.K."/>
            <person name="Khalil S.M."/>
            <person name="Mitchell R.D."/>
            <person name="Munoz-Torres M.C."/>
            <person name="Mustard J.A."/>
            <person name="Pan H."/>
            <person name="Reese J.T."/>
            <person name="Scharf M.E."/>
            <person name="Sun F."/>
            <person name="Vogel H."/>
            <person name="Xiao J."/>
            <person name="Yang W."/>
            <person name="Yang Z."/>
            <person name="Yang Z."/>
            <person name="Zhou J."/>
            <person name="Zhu J."/>
            <person name="Brent C.S."/>
            <person name="Elsik C.G."/>
            <person name="Goodisman M.A."/>
            <person name="Liberles D.A."/>
            <person name="Roe R.M."/>
            <person name="Vargo E.L."/>
            <person name="Vilcinskas A."/>
            <person name="Wang J."/>
            <person name="Bornberg-Bauer E."/>
            <person name="Korb J."/>
            <person name="Zhang G."/>
            <person name="Liebig J."/>
        </authorList>
    </citation>
    <scope>NUCLEOTIDE SEQUENCE [LARGE SCALE GENOMIC DNA]</scope>
    <source>
        <tissue evidence="12">Whole organism</tissue>
    </source>
</reference>
<comment type="similarity">
    <text evidence="2 11">Belongs to the glycosyltransferase 31 family.</text>
</comment>
<keyword evidence="8 11" id="KW-0333">Golgi apparatus</keyword>
<dbReference type="AlphaFoldDB" id="A0A067QWG9"/>
<proteinExistence type="inferred from homology"/>
<dbReference type="InParanoid" id="A0A067QWG9"/>
<evidence type="ECO:0000256" key="7">
    <source>
        <dbReference type="ARBA" id="ARBA00022989"/>
    </source>
</evidence>
<dbReference type="GO" id="GO:0006493">
    <property type="term" value="P:protein O-linked glycosylation"/>
    <property type="evidence" value="ECO:0007669"/>
    <property type="project" value="TreeGrafter"/>
</dbReference>
<keyword evidence="7 11" id="KW-1133">Transmembrane helix</keyword>
<dbReference type="Pfam" id="PF01762">
    <property type="entry name" value="Galactosyl_T"/>
    <property type="match status" value="1"/>
</dbReference>
<evidence type="ECO:0000313" key="13">
    <source>
        <dbReference type="Proteomes" id="UP000027135"/>
    </source>
</evidence>
<dbReference type="GO" id="GO:0016758">
    <property type="term" value="F:hexosyltransferase activity"/>
    <property type="evidence" value="ECO:0007669"/>
    <property type="project" value="InterPro"/>
</dbReference>
<keyword evidence="10" id="KW-0325">Glycoprotein</keyword>
<dbReference type="InterPro" id="IPR002659">
    <property type="entry name" value="Glyco_trans_31"/>
</dbReference>